<reference evidence="2" key="1">
    <citation type="journal article" date="2019" name="Int. J. Syst. Evol. Microbiol.">
        <title>The Global Catalogue of Microorganisms (GCM) 10K type strain sequencing project: providing services to taxonomists for standard genome sequencing and annotation.</title>
        <authorList>
            <consortium name="The Broad Institute Genomics Platform"/>
            <consortium name="The Broad Institute Genome Sequencing Center for Infectious Disease"/>
            <person name="Wu L."/>
            <person name="Ma J."/>
        </authorList>
    </citation>
    <scope>NUCLEOTIDE SEQUENCE [LARGE SCALE GENOMIC DNA]</scope>
    <source>
        <strain evidence="2">CCUG 59129</strain>
    </source>
</reference>
<dbReference type="Proteomes" id="UP001596989">
    <property type="component" value="Unassembled WGS sequence"/>
</dbReference>
<protein>
    <submittedName>
        <fullName evidence="1">Hsp20/alpha crystallin family protein</fullName>
    </submittedName>
</protein>
<comment type="caution">
    <text evidence="1">The sequence shown here is derived from an EMBL/GenBank/DDBJ whole genome shotgun (WGS) entry which is preliminary data.</text>
</comment>
<organism evidence="1 2">
    <name type="scientific">Paenibacillus chungangensis</name>
    <dbReference type="NCBI Taxonomy" id="696535"/>
    <lineage>
        <taxon>Bacteria</taxon>
        <taxon>Bacillati</taxon>
        <taxon>Bacillota</taxon>
        <taxon>Bacilli</taxon>
        <taxon>Bacillales</taxon>
        <taxon>Paenibacillaceae</taxon>
        <taxon>Paenibacillus</taxon>
    </lineage>
</organism>
<dbReference type="InterPro" id="IPR008978">
    <property type="entry name" value="HSP20-like_chaperone"/>
</dbReference>
<sequence length="144" mass="16888">MTSKWDELERWMEGQQLPKGFEIFREPDWVENFVRKMMTKALPEAAGLLGGSSSTSAEFSESKQYLQVKYRLPSGFDRNAISLHVREDRVRVEGLPGGKRELIRLPKLVKPRICRAVVREGVLLVKLRKRQRLQRYHEHGILWE</sequence>
<dbReference type="EMBL" id="JBHTJZ010000005">
    <property type="protein sequence ID" value="MFD0958673.1"/>
    <property type="molecule type" value="Genomic_DNA"/>
</dbReference>
<gene>
    <name evidence="1" type="ORF">ACFQ2I_04655</name>
</gene>
<dbReference type="SUPFAM" id="SSF49764">
    <property type="entry name" value="HSP20-like chaperones"/>
    <property type="match status" value="1"/>
</dbReference>
<dbReference type="RefSeq" id="WP_377562487.1">
    <property type="nucleotide sequence ID" value="NZ_JBHTJZ010000005.1"/>
</dbReference>
<evidence type="ECO:0000313" key="2">
    <source>
        <dbReference type="Proteomes" id="UP001596989"/>
    </source>
</evidence>
<accession>A0ABW3HMF7</accession>
<name>A0ABW3HMF7_9BACL</name>
<evidence type="ECO:0000313" key="1">
    <source>
        <dbReference type="EMBL" id="MFD0958673.1"/>
    </source>
</evidence>
<dbReference type="CDD" id="cd00298">
    <property type="entry name" value="ACD_sHsps_p23-like"/>
    <property type="match status" value="1"/>
</dbReference>
<proteinExistence type="predicted"/>
<keyword evidence="2" id="KW-1185">Reference proteome</keyword>